<dbReference type="SUPFAM" id="SSF52172">
    <property type="entry name" value="CheY-like"/>
    <property type="match status" value="1"/>
</dbReference>
<dbReference type="Pfam" id="PF00196">
    <property type="entry name" value="GerE"/>
    <property type="match status" value="1"/>
</dbReference>
<dbReference type="EMBL" id="FMSH01000154">
    <property type="protein sequence ID" value="SCU75595.1"/>
    <property type="molecule type" value="Genomic_DNA"/>
</dbReference>
<dbReference type="InterPro" id="IPR016032">
    <property type="entry name" value="Sig_transdc_resp-reg_C-effctor"/>
</dbReference>
<dbReference type="PROSITE" id="PS50110">
    <property type="entry name" value="RESPONSE_REGULATORY"/>
    <property type="match status" value="1"/>
</dbReference>
<proteinExistence type="predicted"/>
<dbReference type="SMART" id="SM00421">
    <property type="entry name" value="HTH_LUXR"/>
    <property type="match status" value="1"/>
</dbReference>
<dbReference type="GO" id="GO:0003677">
    <property type="term" value="F:DNA binding"/>
    <property type="evidence" value="ECO:0007669"/>
    <property type="project" value="UniProtKB-KW"/>
</dbReference>
<dbReference type="InterPro" id="IPR001789">
    <property type="entry name" value="Sig_transdc_resp-reg_receiver"/>
</dbReference>
<feature type="domain" description="Response regulatory" evidence="5">
    <location>
        <begin position="3"/>
        <end position="119"/>
    </location>
</feature>
<dbReference type="GO" id="GO:0006355">
    <property type="term" value="P:regulation of DNA-templated transcription"/>
    <property type="evidence" value="ECO:0007669"/>
    <property type="project" value="InterPro"/>
</dbReference>
<keyword evidence="1 3" id="KW-0597">Phosphoprotein</keyword>
<protein>
    <submittedName>
        <fullName evidence="6">Response regulator, NarL-family</fullName>
    </submittedName>
</protein>
<dbReference type="Gene3D" id="3.40.50.2300">
    <property type="match status" value="1"/>
</dbReference>
<evidence type="ECO:0000256" key="3">
    <source>
        <dbReference type="PROSITE-ProRule" id="PRU00169"/>
    </source>
</evidence>
<dbReference type="RefSeq" id="WP_340524202.1">
    <property type="nucleotide sequence ID" value="NZ_FMSH01000154.1"/>
</dbReference>
<dbReference type="PRINTS" id="PR00038">
    <property type="entry name" value="HTHLUXR"/>
</dbReference>
<reference evidence="6" key="1">
    <citation type="submission" date="2016-09" db="EMBL/GenBank/DDBJ databases">
        <authorList>
            <person name="Capua I."/>
            <person name="De Benedictis P."/>
            <person name="Joannis T."/>
            <person name="Lombin L.H."/>
            <person name="Cattoli G."/>
        </authorList>
    </citation>
    <scope>NUCLEOTIDE SEQUENCE</scope>
    <source>
        <strain evidence="6">B9</strain>
    </source>
</reference>
<dbReference type="SUPFAM" id="SSF46894">
    <property type="entry name" value="C-terminal effector domain of the bipartite response regulators"/>
    <property type="match status" value="1"/>
</dbReference>
<dbReference type="CDD" id="cd17535">
    <property type="entry name" value="REC_NarL-like"/>
    <property type="match status" value="1"/>
</dbReference>
<dbReference type="InterPro" id="IPR011006">
    <property type="entry name" value="CheY-like_superfamily"/>
</dbReference>
<dbReference type="InterPro" id="IPR039420">
    <property type="entry name" value="WalR-like"/>
</dbReference>
<feature type="domain" description="HTH luxR-type" evidence="4">
    <location>
        <begin position="142"/>
        <end position="207"/>
    </location>
</feature>
<keyword evidence="2" id="KW-0238">DNA-binding</keyword>
<dbReference type="Pfam" id="PF00072">
    <property type="entry name" value="Response_reg"/>
    <property type="match status" value="1"/>
</dbReference>
<dbReference type="PROSITE" id="PS50043">
    <property type="entry name" value="HTH_LUXR_2"/>
    <property type="match status" value="1"/>
</dbReference>
<dbReference type="InterPro" id="IPR000792">
    <property type="entry name" value="Tscrpt_reg_LuxR_C"/>
</dbReference>
<name>A0A1K0J935_CUPNE</name>
<dbReference type="CDD" id="cd06170">
    <property type="entry name" value="LuxR_C_like"/>
    <property type="match status" value="1"/>
</dbReference>
<dbReference type="PANTHER" id="PTHR43214:SF43">
    <property type="entry name" value="TWO-COMPONENT RESPONSE REGULATOR"/>
    <property type="match status" value="1"/>
</dbReference>
<gene>
    <name evidence="6" type="ORF">CNECB9_2370169</name>
</gene>
<dbReference type="InterPro" id="IPR058245">
    <property type="entry name" value="NreC/VraR/RcsB-like_REC"/>
</dbReference>
<dbReference type="SMART" id="SM00448">
    <property type="entry name" value="REC"/>
    <property type="match status" value="1"/>
</dbReference>
<evidence type="ECO:0000259" key="5">
    <source>
        <dbReference type="PROSITE" id="PS50110"/>
    </source>
</evidence>
<organism evidence="6">
    <name type="scientific">Cupriavidus necator</name>
    <name type="common">Alcaligenes eutrophus</name>
    <name type="synonym">Ralstonia eutropha</name>
    <dbReference type="NCBI Taxonomy" id="106590"/>
    <lineage>
        <taxon>Bacteria</taxon>
        <taxon>Pseudomonadati</taxon>
        <taxon>Pseudomonadota</taxon>
        <taxon>Betaproteobacteria</taxon>
        <taxon>Burkholderiales</taxon>
        <taxon>Burkholderiaceae</taxon>
        <taxon>Cupriavidus</taxon>
    </lineage>
</organism>
<evidence type="ECO:0000259" key="4">
    <source>
        <dbReference type="PROSITE" id="PS50043"/>
    </source>
</evidence>
<sequence length="216" mass="22904">MIRLMLADDHTIIRDGLKKIFSTVPDMQVVAEAADGCEVLALLRAQAPDVLLLDMSMPGRSGILLIQQIRASYPALPILVLSMYRESQYAVQAIRAGAAGYLTKNVESDQLLGAIRKVARGGTAVSPAIADKLVSQARQPDAMLPHARLTARELQVFQMLAEGLGINEVAAALSLSAKTVSTHKANILGKMDIASTAGLVHYGIRHGLLAEAGDAA</sequence>
<evidence type="ECO:0000313" key="6">
    <source>
        <dbReference type="EMBL" id="SCU75595.1"/>
    </source>
</evidence>
<dbReference type="PANTHER" id="PTHR43214">
    <property type="entry name" value="TWO-COMPONENT RESPONSE REGULATOR"/>
    <property type="match status" value="1"/>
</dbReference>
<evidence type="ECO:0000256" key="1">
    <source>
        <dbReference type="ARBA" id="ARBA00022553"/>
    </source>
</evidence>
<feature type="modified residue" description="4-aspartylphosphate" evidence="3">
    <location>
        <position position="54"/>
    </location>
</feature>
<accession>A0A1K0J935</accession>
<dbReference type="GO" id="GO:0000160">
    <property type="term" value="P:phosphorelay signal transduction system"/>
    <property type="evidence" value="ECO:0007669"/>
    <property type="project" value="InterPro"/>
</dbReference>
<dbReference type="AlphaFoldDB" id="A0A1K0J935"/>
<evidence type="ECO:0000256" key="2">
    <source>
        <dbReference type="ARBA" id="ARBA00023125"/>
    </source>
</evidence>